<gene>
    <name evidence="3" type="ORF">LSP00402_LOCUS452</name>
</gene>
<organism evidence="3">
    <name type="scientific">Lotharella oceanica</name>
    <dbReference type="NCBI Taxonomy" id="641309"/>
    <lineage>
        <taxon>Eukaryota</taxon>
        <taxon>Sar</taxon>
        <taxon>Rhizaria</taxon>
        <taxon>Cercozoa</taxon>
        <taxon>Chlorarachniophyceae</taxon>
        <taxon>Lotharella</taxon>
    </lineage>
</organism>
<dbReference type="InterPro" id="IPR011051">
    <property type="entry name" value="RmlC_Cupin_sf"/>
</dbReference>
<dbReference type="AlphaFoldDB" id="A0A7S2X5W6"/>
<keyword evidence="1" id="KW-1133">Transmembrane helix</keyword>
<reference evidence="3" key="1">
    <citation type="submission" date="2021-01" db="EMBL/GenBank/DDBJ databases">
        <authorList>
            <person name="Corre E."/>
            <person name="Pelletier E."/>
            <person name="Niang G."/>
            <person name="Scheremetjew M."/>
            <person name="Finn R."/>
            <person name="Kale V."/>
            <person name="Holt S."/>
            <person name="Cochrane G."/>
            <person name="Meng A."/>
            <person name="Brown T."/>
            <person name="Cohen L."/>
        </authorList>
    </citation>
    <scope>NUCLEOTIDE SEQUENCE</scope>
    <source>
        <strain evidence="3">CCMP622</strain>
    </source>
</reference>
<dbReference type="InterPro" id="IPR008579">
    <property type="entry name" value="UGlyAH_Cupin_dom"/>
</dbReference>
<dbReference type="Pfam" id="PF06108">
    <property type="entry name" value="DUF952"/>
    <property type="match status" value="1"/>
</dbReference>
<evidence type="ECO:0000256" key="1">
    <source>
        <dbReference type="SAM" id="Phobius"/>
    </source>
</evidence>
<dbReference type="SUPFAM" id="SSF51182">
    <property type="entry name" value="RmlC-like cupins"/>
    <property type="match status" value="1"/>
</dbReference>
<proteinExistence type="predicted"/>
<accession>A0A7S2X5W6</accession>
<dbReference type="InterPro" id="IPR009297">
    <property type="entry name" value="DUF952"/>
</dbReference>
<dbReference type="Gene3D" id="2.60.120.10">
    <property type="entry name" value="Jelly Rolls"/>
    <property type="match status" value="1"/>
</dbReference>
<protein>
    <recommendedName>
        <fullName evidence="2">(S)-ureidoglycine aminohydrolase cupin domain-containing protein</fullName>
    </recommendedName>
</protein>
<dbReference type="SUPFAM" id="SSF56399">
    <property type="entry name" value="ADP-ribosylation"/>
    <property type="match status" value="1"/>
</dbReference>
<dbReference type="EMBL" id="HBHP01000671">
    <property type="protein sequence ID" value="CAD9744705.1"/>
    <property type="molecule type" value="Transcribed_RNA"/>
</dbReference>
<evidence type="ECO:0000259" key="2">
    <source>
        <dbReference type="Pfam" id="PF05899"/>
    </source>
</evidence>
<evidence type="ECO:0000313" key="3">
    <source>
        <dbReference type="EMBL" id="CAD9744705.1"/>
    </source>
</evidence>
<dbReference type="Gene3D" id="3.20.170.20">
    <property type="entry name" value="Protein of unknown function DUF952"/>
    <property type="match status" value="1"/>
</dbReference>
<name>A0A7S2X5W6_9EUKA</name>
<dbReference type="Pfam" id="PF05899">
    <property type="entry name" value="Cupin_3"/>
    <property type="match status" value="1"/>
</dbReference>
<keyword evidence="1" id="KW-0472">Membrane</keyword>
<keyword evidence="1" id="KW-0812">Transmembrane</keyword>
<sequence>MAEVFESVGVVAAKDIVIKEFFGRVGSRDAKLSACEVKIHSATQEAWQKPEFDEYVLVLEGSVELQMSDGKKVSVSAGEGVFLPKGLRVKWVWPGPCRYIPICLPAFSPENCGREEEEGNAHAKDGKAMRRLRELHAETLHPFLFHVAKKSLWEEAKRSGSVYYPPTYKKDGNFTHATADPTKLVDVLNHFYKDVEEEYVCLRMTSKTLRAAGVDVTFEETAPVGDTPAIDMGDQLFPHIQGGIPSSKVVTEELNVLRAKDGTFLDIPGIFGDAHNGNGVIAKSGAMKNYIIASVVGLGAGFLLGCAWTAKLKNRYM</sequence>
<feature type="domain" description="(S)-ureidoglycine aminohydrolase cupin" evidence="2">
    <location>
        <begin position="46"/>
        <end position="91"/>
    </location>
</feature>
<dbReference type="InterPro" id="IPR014710">
    <property type="entry name" value="RmlC-like_jellyroll"/>
</dbReference>
<feature type="transmembrane region" description="Helical" evidence="1">
    <location>
        <begin position="290"/>
        <end position="310"/>
    </location>
</feature>